<evidence type="ECO:0000256" key="3">
    <source>
        <dbReference type="SAM" id="Phobius"/>
    </source>
</evidence>
<dbReference type="SUPFAM" id="SSF47699">
    <property type="entry name" value="Bifunctional inhibitor/lipid-transfer protein/seed storage 2S albumin"/>
    <property type="match status" value="1"/>
</dbReference>
<proteinExistence type="predicted"/>
<keyword evidence="3" id="KW-0472">Membrane</keyword>
<dbReference type="InterPro" id="IPR036312">
    <property type="entry name" value="Bifun_inhib/LTP/seed_sf"/>
</dbReference>
<dbReference type="AlphaFoldDB" id="A0AAN9PRW8"/>
<dbReference type="CDD" id="cd01959">
    <property type="entry name" value="nsLTP2"/>
    <property type="match status" value="1"/>
</dbReference>
<sequence>MKQSVEEKSEGQSVAPYIIHKAHQFLAKFVYSPMTLISGFYINIGIEWVKLCIMLSVLLAGIKVLMAESCNIMELVPCANAFTTSTLPSPECCERLKEQQSCICQYMNDPTLVNFINTPNAKLISDTCGSPIPSNC</sequence>
<feature type="transmembrane region" description="Helical" evidence="3">
    <location>
        <begin position="48"/>
        <end position="66"/>
    </location>
</feature>
<reference evidence="5 6" key="1">
    <citation type="submission" date="2024-01" db="EMBL/GenBank/DDBJ databases">
        <title>The genomes of 5 underutilized Papilionoideae crops provide insights into root nodulation and disease resistanc.</title>
        <authorList>
            <person name="Jiang F."/>
        </authorList>
    </citation>
    <scope>NUCLEOTIDE SEQUENCE [LARGE SCALE GENOMIC DNA]</scope>
    <source>
        <strain evidence="5">LVBAO_FW01</strain>
        <tissue evidence="5">Leaves</tissue>
    </source>
</reference>
<organism evidence="5 6">
    <name type="scientific">Canavalia gladiata</name>
    <name type="common">Sword bean</name>
    <name type="synonym">Dolichos gladiatus</name>
    <dbReference type="NCBI Taxonomy" id="3824"/>
    <lineage>
        <taxon>Eukaryota</taxon>
        <taxon>Viridiplantae</taxon>
        <taxon>Streptophyta</taxon>
        <taxon>Embryophyta</taxon>
        <taxon>Tracheophyta</taxon>
        <taxon>Spermatophyta</taxon>
        <taxon>Magnoliopsida</taxon>
        <taxon>eudicotyledons</taxon>
        <taxon>Gunneridae</taxon>
        <taxon>Pentapetalae</taxon>
        <taxon>rosids</taxon>
        <taxon>fabids</taxon>
        <taxon>Fabales</taxon>
        <taxon>Fabaceae</taxon>
        <taxon>Papilionoideae</taxon>
        <taxon>50 kb inversion clade</taxon>
        <taxon>NPAAA clade</taxon>
        <taxon>indigoferoid/millettioid clade</taxon>
        <taxon>Phaseoleae</taxon>
        <taxon>Canavalia</taxon>
    </lineage>
</organism>
<keyword evidence="3" id="KW-1133">Transmembrane helix</keyword>
<gene>
    <name evidence="5" type="ORF">VNO77_41858</name>
</gene>
<dbReference type="Gene3D" id="1.10.110.10">
    <property type="entry name" value="Plant lipid-transfer and hydrophobic proteins"/>
    <property type="match status" value="1"/>
</dbReference>
<comment type="caution">
    <text evidence="5">The sequence shown here is derived from an EMBL/GenBank/DDBJ whole genome shotgun (WGS) entry which is preliminary data.</text>
</comment>
<dbReference type="EMBL" id="JAYMYQ010000010">
    <property type="protein sequence ID" value="KAK7308256.1"/>
    <property type="molecule type" value="Genomic_DNA"/>
</dbReference>
<keyword evidence="6" id="KW-1185">Reference proteome</keyword>
<protein>
    <recommendedName>
        <fullName evidence="4">Bifunctional inhibitor/plant lipid transfer protein/seed storage helical domain-containing protein</fullName>
    </recommendedName>
</protein>
<keyword evidence="1" id="KW-0813">Transport</keyword>
<dbReference type="InterPro" id="IPR016140">
    <property type="entry name" value="Bifunc_inhib/LTP/seed_store"/>
</dbReference>
<evidence type="ECO:0000313" key="5">
    <source>
        <dbReference type="EMBL" id="KAK7308256.1"/>
    </source>
</evidence>
<feature type="domain" description="Bifunctional inhibitor/plant lipid transfer protein/seed storage helical" evidence="4">
    <location>
        <begin position="72"/>
        <end position="136"/>
    </location>
</feature>
<keyword evidence="3" id="KW-0812">Transmembrane</keyword>
<dbReference type="GO" id="GO:0006869">
    <property type="term" value="P:lipid transport"/>
    <property type="evidence" value="ECO:0007669"/>
    <property type="project" value="InterPro"/>
</dbReference>
<dbReference type="GO" id="GO:0008289">
    <property type="term" value="F:lipid binding"/>
    <property type="evidence" value="ECO:0007669"/>
    <property type="project" value="UniProtKB-KW"/>
</dbReference>
<evidence type="ECO:0000256" key="2">
    <source>
        <dbReference type="ARBA" id="ARBA00023121"/>
    </source>
</evidence>
<dbReference type="PANTHER" id="PTHR33214:SF69">
    <property type="entry name" value="BIFUNCTIONAL INHIBITOR_LIPID-TRANSFER PROTEIN_SEED STORAGE 2S ALBUMIN SUPERFAMILY PROTEIN"/>
    <property type="match status" value="1"/>
</dbReference>
<name>A0AAN9PRW8_CANGL</name>
<dbReference type="Pfam" id="PF00234">
    <property type="entry name" value="Tryp_alpha_amyl"/>
    <property type="match status" value="1"/>
</dbReference>
<evidence type="ECO:0000313" key="6">
    <source>
        <dbReference type="Proteomes" id="UP001367508"/>
    </source>
</evidence>
<keyword evidence="2" id="KW-0446">Lipid-binding</keyword>
<dbReference type="InterPro" id="IPR033872">
    <property type="entry name" value="nsLTP2"/>
</dbReference>
<evidence type="ECO:0000259" key="4">
    <source>
        <dbReference type="Pfam" id="PF00234"/>
    </source>
</evidence>
<accession>A0AAN9PRW8</accession>
<dbReference type="Proteomes" id="UP001367508">
    <property type="component" value="Unassembled WGS sequence"/>
</dbReference>
<dbReference type="PANTHER" id="PTHR33214">
    <property type="entry name" value="BIFUNCTIONAL INHIBITOR/LIPID-TRANSFER PROTEIN/SEED STORAGE 2S ALBUMIN SUPERFAMILY PROTEIN"/>
    <property type="match status" value="1"/>
</dbReference>
<evidence type="ECO:0000256" key="1">
    <source>
        <dbReference type="ARBA" id="ARBA00022448"/>
    </source>
</evidence>